<dbReference type="PANTHER" id="PTHR19282:SF521">
    <property type="entry name" value="IP01817P-RELATED"/>
    <property type="match status" value="1"/>
</dbReference>
<evidence type="ECO:0000256" key="1">
    <source>
        <dbReference type="ARBA" id="ARBA00004141"/>
    </source>
</evidence>
<keyword evidence="2 5" id="KW-0812">Transmembrane</keyword>
<dbReference type="Proteomes" id="UP000015102">
    <property type="component" value="Unassembled WGS sequence"/>
</dbReference>
<dbReference type="SUPFAM" id="SSF48652">
    <property type="entry name" value="Tetraspanin"/>
    <property type="match status" value="1"/>
</dbReference>
<protein>
    <submittedName>
        <fullName evidence="6">Uncharacterized protein</fullName>
    </submittedName>
</protein>
<proteinExistence type="predicted"/>
<dbReference type="InterPro" id="IPR018499">
    <property type="entry name" value="Tetraspanin/Peripherin"/>
</dbReference>
<evidence type="ECO:0000313" key="7">
    <source>
        <dbReference type="Proteomes" id="UP000015102"/>
    </source>
</evidence>
<dbReference type="HOGENOM" id="CLU_055524_6_3_1"/>
<reference evidence="7" key="1">
    <citation type="submission" date="2013-02" db="EMBL/GenBank/DDBJ databases">
        <authorList>
            <person name="Hughes D."/>
        </authorList>
    </citation>
    <scope>NUCLEOTIDE SEQUENCE</scope>
    <source>
        <strain>Durham</strain>
        <strain evidence="7">NC isolate 2 -- Noor lab</strain>
    </source>
</reference>
<evidence type="ECO:0000313" key="6">
    <source>
        <dbReference type="EnsemblMetazoa" id="MESCA007754-PA"/>
    </source>
</evidence>
<dbReference type="GO" id="GO:0005886">
    <property type="term" value="C:plasma membrane"/>
    <property type="evidence" value="ECO:0007669"/>
    <property type="project" value="TreeGrafter"/>
</dbReference>
<dbReference type="PANTHER" id="PTHR19282">
    <property type="entry name" value="TETRASPANIN"/>
    <property type="match status" value="1"/>
</dbReference>
<dbReference type="PRINTS" id="PR00259">
    <property type="entry name" value="TMFOUR"/>
</dbReference>
<evidence type="ECO:0000256" key="5">
    <source>
        <dbReference type="SAM" id="Phobius"/>
    </source>
</evidence>
<dbReference type="EnsemblMetazoa" id="MESCA007754-RA">
    <property type="protein sequence ID" value="MESCA007754-PA"/>
    <property type="gene ID" value="MESCA007754"/>
</dbReference>
<dbReference type="AlphaFoldDB" id="T1GVF5"/>
<keyword evidence="7" id="KW-1185">Reference proteome</keyword>
<evidence type="ECO:0000256" key="4">
    <source>
        <dbReference type="ARBA" id="ARBA00023136"/>
    </source>
</evidence>
<organism evidence="6 7">
    <name type="scientific">Megaselia scalaris</name>
    <name type="common">Humpbacked fly</name>
    <name type="synonym">Phora scalaris</name>
    <dbReference type="NCBI Taxonomy" id="36166"/>
    <lineage>
        <taxon>Eukaryota</taxon>
        <taxon>Metazoa</taxon>
        <taxon>Ecdysozoa</taxon>
        <taxon>Arthropoda</taxon>
        <taxon>Hexapoda</taxon>
        <taxon>Insecta</taxon>
        <taxon>Pterygota</taxon>
        <taxon>Neoptera</taxon>
        <taxon>Endopterygota</taxon>
        <taxon>Diptera</taxon>
        <taxon>Brachycera</taxon>
        <taxon>Muscomorpha</taxon>
        <taxon>Platypezoidea</taxon>
        <taxon>Phoridae</taxon>
        <taxon>Megaseliini</taxon>
        <taxon>Megaselia</taxon>
    </lineage>
</organism>
<feature type="transmembrane region" description="Helical" evidence="5">
    <location>
        <begin position="170"/>
        <end position="193"/>
    </location>
</feature>
<sequence length="205" mass="23854">MRHSPNHIWRVAILQHSLPGRFQGCTRNPTNSNRSDCPRNSGAIDFILWMLRCHSESYCMSMTYSILLFILMIAQLTLVVYMFIAKEDYLKHMEHVVDRAWDRRTQKADYMDGLQIGFKCCGNRDYRDYTYQGFVPATCCENPGHCSVENAYKNGCKSTFVNFWDKNSDIIKYAGLIIAAIEFVGFIFSCCLANNIRNYRRRSAY</sequence>
<evidence type="ECO:0000256" key="2">
    <source>
        <dbReference type="ARBA" id="ARBA00022692"/>
    </source>
</evidence>
<name>T1GVF5_MEGSC</name>
<dbReference type="Gene3D" id="1.10.1450.10">
    <property type="entry name" value="Tetraspanin"/>
    <property type="match status" value="1"/>
</dbReference>
<dbReference type="Pfam" id="PF00335">
    <property type="entry name" value="Tetraspanin"/>
    <property type="match status" value="1"/>
</dbReference>
<accession>T1GVF5</accession>
<feature type="transmembrane region" description="Helical" evidence="5">
    <location>
        <begin position="64"/>
        <end position="84"/>
    </location>
</feature>
<comment type="subcellular location">
    <subcellularLocation>
        <location evidence="1">Membrane</location>
        <topology evidence="1">Multi-pass membrane protein</topology>
    </subcellularLocation>
</comment>
<dbReference type="STRING" id="36166.T1GVF5"/>
<dbReference type="InterPro" id="IPR008952">
    <property type="entry name" value="Tetraspanin_EC2_sf"/>
</dbReference>
<dbReference type="CDD" id="cd03127">
    <property type="entry name" value="tetraspanin_LEL"/>
    <property type="match status" value="1"/>
</dbReference>
<keyword evidence="3 5" id="KW-1133">Transmembrane helix</keyword>
<reference evidence="6" key="2">
    <citation type="submission" date="2015-06" db="UniProtKB">
        <authorList>
            <consortium name="EnsemblMetazoa"/>
        </authorList>
    </citation>
    <scope>IDENTIFICATION</scope>
</reference>
<dbReference type="EMBL" id="CAQQ02121756">
    <property type="status" value="NOT_ANNOTATED_CDS"/>
    <property type="molecule type" value="Genomic_DNA"/>
</dbReference>
<evidence type="ECO:0000256" key="3">
    <source>
        <dbReference type="ARBA" id="ARBA00022989"/>
    </source>
</evidence>
<keyword evidence="4 5" id="KW-0472">Membrane</keyword>